<evidence type="ECO:0000256" key="3">
    <source>
        <dbReference type="ARBA" id="ARBA00004922"/>
    </source>
</evidence>
<dbReference type="Gene3D" id="3.40.250.10">
    <property type="entry name" value="Rhodanese-like domain"/>
    <property type="match status" value="1"/>
</dbReference>
<protein>
    <recommendedName>
        <fullName evidence="21">N-acetyllactosaminide beta-1,3-N-acetylglucosaminyltransferase 2</fullName>
        <ecNumber evidence="20">2.4.1.149</ecNumber>
        <ecNumber evidence="6">3.1.3.48</ecNumber>
    </recommendedName>
    <alternativeName>
        <fullName evidence="26">Beta-1,3-N-acetylglucosaminyltransferase 1</fullName>
    </alternativeName>
    <alternativeName>
        <fullName evidence="22">Beta-1,3-galactosyltransferase 7</fullName>
    </alternativeName>
    <alternativeName>
        <fullName evidence="25">Beta-3-Gx-T7</fullName>
    </alternativeName>
    <alternativeName>
        <fullName evidence="27">UDP-Gal:beta-GlcNAc beta-1,3-galactosyltransferase 7</fullName>
    </alternativeName>
    <alternativeName>
        <fullName evidence="24">UDP-GlcNAc:betaGal beta-1,3-N-acetylglucosaminyltransferase 2</fullName>
    </alternativeName>
    <alternativeName>
        <fullName evidence="23">UDP-galactose:beta-N-acetylglucosamine beta-1,3-galactosyltransferase 7</fullName>
    </alternativeName>
</protein>
<evidence type="ECO:0000256" key="17">
    <source>
        <dbReference type="ARBA" id="ARBA00023211"/>
    </source>
</evidence>
<evidence type="ECO:0000256" key="9">
    <source>
        <dbReference type="ARBA" id="ARBA00022692"/>
    </source>
</evidence>
<evidence type="ECO:0000256" key="26">
    <source>
        <dbReference type="ARBA" id="ARBA00079487"/>
    </source>
</evidence>
<dbReference type="PROSITE" id="PS00383">
    <property type="entry name" value="TYR_PHOSPHATASE_1"/>
    <property type="match status" value="1"/>
</dbReference>
<dbReference type="InterPro" id="IPR000340">
    <property type="entry name" value="Dual-sp_phosphatase_cat-dom"/>
</dbReference>
<name>A0AAD8YY79_9TELE</name>
<feature type="region of interest" description="Disordered" evidence="28">
    <location>
        <begin position="23"/>
        <end position="62"/>
    </location>
</feature>
<dbReference type="PROSITE" id="PS50054">
    <property type="entry name" value="TYR_PHOSPHATASE_DUAL"/>
    <property type="match status" value="1"/>
</dbReference>
<evidence type="ECO:0000256" key="10">
    <source>
        <dbReference type="ARBA" id="ARBA00022801"/>
    </source>
</evidence>
<keyword evidence="12" id="KW-0735">Signal-anchor</keyword>
<keyword evidence="14" id="KW-0333">Golgi apparatus</keyword>
<accession>A0AAD8YY79</accession>
<evidence type="ECO:0000256" key="7">
    <source>
        <dbReference type="ARBA" id="ARBA00022676"/>
    </source>
</evidence>
<comment type="catalytic activity">
    <reaction evidence="18">
        <text>a beta-D-galactosyl-(1-&gt;4)-N-acetyl-beta-D-glucosaminyl derivative + UDP-N-acetyl-alpha-D-glucosamine = an N-acetyl-beta-D-glucosaminyl-(1-&gt;3)-beta-D-galactosyl-(1-&gt;4)-N-acetyl-beta-D-glucosaminyl derivative + UDP + H(+)</text>
        <dbReference type="Rhea" id="RHEA:14389"/>
        <dbReference type="ChEBI" id="CHEBI:15378"/>
        <dbReference type="ChEBI" id="CHEBI:57705"/>
        <dbReference type="ChEBI" id="CHEBI:58223"/>
        <dbReference type="ChEBI" id="CHEBI:133507"/>
        <dbReference type="ChEBI" id="CHEBI:134090"/>
        <dbReference type="EC" id="2.4.1.149"/>
    </reaction>
</comment>
<keyword evidence="32" id="KW-1185">Reference proteome</keyword>
<feature type="region of interest" description="Disordered" evidence="28">
    <location>
        <begin position="206"/>
        <end position="273"/>
    </location>
</feature>
<keyword evidence="10" id="KW-0378">Hydrolase</keyword>
<evidence type="ECO:0000256" key="18">
    <source>
        <dbReference type="ARBA" id="ARBA00050470"/>
    </source>
</evidence>
<dbReference type="Pfam" id="PF01762">
    <property type="entry name" value="Galactosyl_T"/>
    <property type="match status" value="1"/>
</dbReference>
<comment type="subcellular location">
    <subcellularLocation>
        <location evidence="2">Golgi apparatus membrane</location>
        <topology evidence="2">Single-pass type II membrane protein</topology>
    </subcellularLocation>
</comment>
<evidence type="ECO:0000313" key="32">
    <source>
        <dbReference type="Proteomes" id="UP001239994"/>
    </source>
</evidence>
<gene>
    <name evidence="31" type="ORF">P4O66_016633</name>
</gene>
<proteinExistence type="inferred from homology"/>
<dbReference type="GO" id="GO:0008330">
    <property type="term" value="F:protein tyrosine/threonine phosphatase activity"/>
    <property type="evidence" value="ECO:0007669"/>
    <property type="project" value="TreeGrafter"/>
</dbReference>
<evidence type="ECO:0000256" key="25">
    <source>
        <dbReference type="ARBA" id="ARBA00078964"/>
    </source>
</evidence>
<sequence length="1338" mass="148064">PQMPPLPLDERIVVIQRPKNLALRVASPSTTPQSSSRLTSRNKLPTHSPQPQPPLHHPCTPFSSLSLECRHRPFSRIQKAKDERGTTTEVNSWIPSHCHSNGSVTLGPRPPKHTHNIDIKVSVDKGGTHSDKGLSSSLTRGGSVREGRGTRHLEPGQGDWQPRVKSSEQAERYQNQNKTQHTSHHQNQLAVSPGGVLEFIPAQRQQSKSRWIREDLSSKSHYKTANNRDVLSVGNKENSKLGPAHQPPNPHSLPHYHDTAPTPHASILNTHYPAGSPSVPFRATSSFQYLGQTRPSRAREQHPQILHSLPLSPTSLCGGFPSPDHTCTINFSRPFNCGCWRLVRGRGGRGHSADYQGASGSPSSSFSQTQRISPTKGGDTIMGLKTLGGCLSTASTTNTSSSNSTVSDCRTGLLRPLRCTSCSGEGGSFESPTAFRKKLVGGCLPCAPLSSSAPLRALQSCVSGCNPKASQAGSSSCSYCSSDPIVVTFNPHRGKPPNIGHSIGTHTMGGYQHDDDDYSVRTIWPEELAKKMTRSKTQANHHSAGMGMGTGRSYMGHDQSSRNGTNPVILDCQNLLEFTRSQLTDHAGRRRLQQGKMAVLDFMGSGSSRDPGRDSLKRLWNKGADAGMGDSDGLDDDMLPRSPSLNSLRPESPPSFSPPPSAPSTLIKPKARGRDREGGHSLPSAQSLHLVLNPLNREQDEENGRVHLSLPLSSSLPASLSDESIMTPDVENAVVSPILPFLFLGNERDAQDLDLLLRLNVSYVVNVTTHLPLYHVDTGLVWYKRLPATDNSKQNLRQYFEEVFEFIEEAHQSGRGVLVHCQAGVSRSATIVIAYLMKHTLMTMTDAYKYVRSRRPVVSPNLNFMGQLLEFERDLNSGVTPRILTPKLSGLETQSMARCKCGGRALCLCLLPFLMMSHLLVYIMVSIFVAMSYTPEPRLPLHFIAPGASSNSGDLSPHPLTAFWNLRLVDGALWNRLQHLQDRQHNPILNGNSTGGRTLATGHTYMHGTDASPPCGPDHLWASQVPDFNTMPEQMQDFILSMHCRHYMLLMDQPDLCIGQDTESKAPMLLMAVKSQVGHFENRQAIRETWGRSGWVKEETGGKRWQVRTVFLLGRQDTTTGPHPDLGALLQLESNRHRDILQWDFRDTFFNLTLKDVLFWDWISMHCSHAHYIFKGDDDVFVRTGALLDYLNEHQASSQGANDRAKRREEFLAGDVIANALPSRQPTTKYYIPESFYKGLYPTYAGGGGVVYSGALAMQLQEISQWVSLFPIDDVYLGMCLYRLGVSPVHHLGFLTFDLPQADREKPCAYHRVLLVHKRDPKEMLTLWRQLRPPLPEC</sequence>
<feature type="compositionally biased region" description="Polar residues" evidence="28">
    <location>
        <begin position="87"/>
        <end position="104"/>
    </location>
</feature>
<evidence type="ECO:0000313" key="31">
    <source>
        <dbReference type="EMBL" id="KAK1788171.1"/>
    </source>
</evidence>
<evidence type="ECO:0000256" key="6">
    <source>
        <dbReference type="ARBA" id="ARBA00013064"/>
    </source>
</evidence>
<feature type="non-terminal residue" evidence="31">
    <location>
        <position position="1"/>
    </location>
</feature>
<dbReference type="PANTHER" id="PTHR10159">
    <property type="entry name" value="DUAL SPECIFICITY PROTEIN PHOSPHATASE"/>
    <property type="match status" value="1"/>
</dbReference>
<dbReference type="InterPro" id="IPR000387">
    <property type="entry name" value="Tyr_Pase_dom"/>
</dbReference>
<dbReference type="SUPFAM" id="SSF52799">
    <property type="entry name" value="(Phosphotyrosine protein) phosphatases II"/>
    <property type="match status" value="1"/>
</dbReference>
<keyword evidence="16" id="KW-0325">Glycoprotein</keyword>
<evidence type="ECO:0000256" key="24">
    <source>
        <dbReference type="ARBA" id="ARBA00078811"/>
    </source>
</evidence>
<feature type="compositionally biased region" description="Pro residues" evidence="28">
    <location>
        <begin position="651"/>
        <end position="662"/>
    </location>
</feature>
<evidence type="ECO:0000256" key="27">
    <source>
        <dbReference type="ARBA" id="ARBA00083441"/>
    </source>
</evidence>
<evidence type="ECO:0000256" key="16">
    <source>
        <dbReference type="ARBA" id="ARBA00023180"/>
    </source>
</evidence>
<evidence type="ECO:0000256" key="13">
    <source>
        <dbReference type="ARBA" id="ARBA00022989"/>
    </source>
</evidence>
<dbReference type="GO" id="GO:0017017">
    <property type="term" value="F:MAP kinase tyrosine/serine/threonine phosphatase activity"/>
    <property type="evidence" value="ECO:0007669"/>
    <property type="project" value="InterPro"/>
</dbReference>
<evidence type="ECO:0000256" key="20">
    <source>
        <dbReference type="ARBA" id="ARBA00066504"/>
    </source>
</evidence>
<keyword evidence="15" id="KW-0472">Membrane</keyword>
<dbReference type="PROSITE" id="PS50056">
    <property type="entry name" value="TYR_PHOSPHATASE_2"/>
    <property type="match status" value="1"/>
</dbReference>
<keyword evidence="11" id="KW-0904">Protein phosphatase</keyword>
<evidence type="ECO:0000256" key="1">
    <source>
        <dbReference type="ARBA" id="ARBA00001936"/>
    </source>
</evidence>
<organism evidence="31 32">
    <name type="scientific">Electrophorus voltai</name>
    <dbReference type="NCBI Taxonomy" id="2609070"/>
    <lineage>
        <taxon>Eukaryota</taxon>
        <taxon>Metazoa</taxon>
        <taxon>Chordata</taxon>
        <taxon>Craniata</taxon>
        <taxon>Vertebrata</taxon>
        <taxon>Euteleostomi</taxon>
        <taxon>Actinopterygii</taxon>
        <taxon>Neopterygii</taxon>
        <taxon>Teleostei</taxon>
        <taxon>Ostariophysi</taxon>
        <taxon>Gymnotiformes</taxon>
        <taxon>Gymnotoidei</taxon>
        <taxon>Gymnotidae</taxon>
        <taxon>Electrophorus</taxon>
    </lineage>
</organism>
<feature type="region of interest" description="Disordered" evidence="28">
    <location>
        <begin position="350"/>
        <end position="378"/>
    </location>
</feature>
<dbReference type="PANTHER" id="PTHR10159:SF314">
    <property type="entry name" value="PROTEIN-TYROSINE-PHOSPHATASE"/>
    <property type="match status" value="1"/>
</dbReference>
<dbReference type="EC" id="3.1.3.48" evidence="6"/>
<evidence type="ECO:0000256" key="28">
    <source>
        <dbReference type="SAM" id="MobiDB-lite"/>
    </source>
</evidence>
<keyword evidence="8" id="KW-0808">Transferase</keyword>
<feature type="domain" description="Tyrosine specific protein phosphatases" evidence="30">
    <location>
        <begin position="797"/>
        <end position="856"/>
    </location>
</feature>
<evidence type="ECO:0000256" key="4">
    <source>
        <dbReference type="ARBA" id="ARBA00008601"/>
    </source>
</evidence>
<keyword evidence="17" id="KW-0464">Manganese</keyword>
<comment type="cofactor">
    <cofactor evidence="1">
        <name>Mn(2+)</name>
        <dbReference type="ChEBI" id="CHEBI:29035"/>
    </cofactor>
</comment>
<feature type="compositionally biased region" description="Basic and acidic residues" evidence="28">
    <location>
        <begin position="115"/>
        <end position="132"/>
    </location>
</feature>
<dbReference type="InterPro" id="IPR016130">
    <property type="entry name" value="Tyr_Pase_AS"/>
</dbReference>
<evidence type="ECO:0000256" key="14">
    <source>
        <dbReference type="ARBA" id="ARBA00023034"/>
    </source>
</evidence>
<dbReference type="GO" id="GO:0043409">
    <property type="term" value="P:negative regulation of MAPK cascade"/>
    <property type="evidence" value="ECO:0007669"/>
    <property type="project" value="TreeGrafter"/>
</dbReference>
<dbReference type="PRINTS" id="PR01764">
    <property type="entry name" value="MAPKPHPHTASE"/>
</dbReference>
<evidence type="ECO:0000256" key="19">
    <source>
        <dbReference type="ARBA" id="ARBA00065824"/>
    </source>
</evidence>
<keyword evidence="13" id="KW-1133">Transmembrane helix</keyword>
<reference evidence="31" key="1">
    <citation type="submission" date="2023-03" db="EMBL/GenBank/DDBJ databases">
        <title>Electrophorus voltai genome.</title>
        <authorList>
            <person name="Bian C."/>
        </authorList>
    </citation>
    <scope>NUCLEOTIDE SEQUENCE</scope>
    <source>
        <strain evidence="31">CB-2022</strain>
        <tissue evidence="31">Muscle</tissue>
    </source>
</reference>
<dbReference type="EC" id="2.4.1.149" evidence="20"/>
<feature type="compositionally biased region" description="Polar residues" evidence="28">
    <location>
        <begin position="27"/>
        <end position="43"/>
    </location>
</feature>
<evidence type="ECO:0000256" key="15">
    <source>
        <dbReference type="ARBA" id="ARBA00023136"/>
    </source>
</evidence>
<feature type="compositionally biased region" description="Polar residues" evidence="28">
    <location>
        <begin position="172"/>
        <end position="189"/>
    </location>
</feature>
<comment type="subunit">
    <text evidence="19">Interacts with B3GNT8; this interaction greatly increases B3GNT2 catalytic activity, independently of B3GNT8 enzymatic activity.</text>
</comment>
<dbReference type="Gene3D" id="3.90.190.10">
    <property type="entry name" value="Protein tyrosine phosphatase superfamily"/>
    <property type="match status" value="1"/>
</dbReference>
<evidence type="ECO:0000256" key="11">
    <source>
        <dbReference type="ARBA" id="ARBA00022912"/>
    </source>
</evidence>
<dbReference type="Proteomes" id="UP001239994">
    <property type="component" value="Unassembled WGS sequence"/>
</dbReference>
<dbReference type="InterPro" id="IPR029021">
    <property type="entry name" value="Prot-tyrosine_phosphatase-like"/>
</dbReference>
<evidence type="ECO:0000256" key="2">
    <source>
        <dbReference type="ARBA" id="ARBA00004323"/>
    </source>
</evidence>
<evidence type="ECO:0000256" key="22">
    <source>
        <dbReference type="ARBA" id="ARBA00075009"/>
    </source>
</evidence>
<dbReference type="GO" id="GO:0000139">
    <property type="term" value="C:Golgi membrane"/>
    <property type="evidence" value="ECO:0007669"/>
    <property type="project" value="UniProtKB-SubCell"/>
</dbReference>
<evidence type="ECO:0000256" key="21">
    <source>
        <dbReference type="ARBA" id="ARBA00073118"/>
    </source>
</evidence>
<dbReference type="GO" id="GO:0033550">
    <property type="term" value="F:MAP kinase tyrosine phosphatase activity"/>
    <property type="evidence" value="ECO:0007669"/>
    <property type="project" value="TreeGrafter"/>
</dbReference>
<evidence type="ECO:0000256" key="23">
    <source>
        <dbReference type="ARBA" id="ARBA00077442"/>
    </source>
</evidence>
<comment type="pathway">
    <text evidence="3">Protein modification; protein glycosylation.</text>
</comment>
<comment type="similarity">
    <text evidence="5">Belongs to the glycosyltransferase 31 family.</text>
</comment>
<dbReference type="Pfam" id="PF00782">
    <property type="entry name" value="DSPc"/>
    <property type="match status" value="1"/>
</dbReference>
<evidence type="ECO:0000259" key="30">
    <source>
        <dbReference type="PROSITE" id="PS50056"/>
    </source>
</evidence>
<dbReference type="FunFam" id="3.90.190.10:FF:000028">
    <property type="entry name" value="Dual specificity phosphatase 10"/>
    <property type="match status" value="1"/>
</dbReference>
<dbReference type="InterPro" id="IPR036873">
    <property type="entry name" value="Rhodanese-like_dom_sf"/>
</dbReference>
<dbReference type="SMART" id="SM00195">
    <property type="entry name" value="DSPc"/>
    <property type="match status" value="1"/>
</dbReference>
<dbReference type="GO" id="GO:0005829">
    <property type="term" value="C:cytosol"/>
    <property type="evidence" value="ECO:0007669"/>
    <property type="project" value="TreeGrafter"/>
</dbReference>
<dbReference type="InterPro" id="IPR002659">
    <property type="entry name" value="Glyco_trans_31"/>
</dbReference>
<feature type="compositionally biased region" description="Basic and acidic residues" evidence="28">
    <location>
        <begin position="143"/>
        <end position="154"/>
    </location>
</feature>
<comment type="caution">
    <text evidence="31">The sequence shown here is derived from an EMBL/GenBank/DDBJ whole genome shotgun (WGS) entry which is preliminary data.</text>
</comment>
<dbReference type="InterPro" id="IPR020422">
    <property type="entry name" value="TYR_PHOSPHATASE_DUAL_dom"/>
</dbReference>
<feature type="region of interest" description="Disordered" evidence="28">
    <location>
        <begin position="76"/>
        <end position="189"/>
    </location>
</feature>
<comment type="similarity">
    <text evidence="4">Belongs to the protein-tyrosine phosphatase family. Non-receptor class dual specificity subfamily.</text>
</comment>
<dbReference type="InterPro" id="IPR008343">
    <property type="entry name" value="MKP"/>
</dbReference>
<keyword evidence="9" id="KW-0812">Transmembrane</keyword>
<evidence type="ECO:0000259" key="29">
    <source>
        <dbReference type="PROSITE" id="PS50054"/>
    </source>
</evidence>
<feature type="domain" description="Tyrosine-protein phosphatase" evidence="29">
    <location>
        <begin position="734"/>
        <end position="877"/>
    </location>
</feature>
<keyword evidence="7" id="KW-0328">Glycosyltransferase</keyword>
<evidence type="ECO:0000256" key="5">
    <source>
        <dbReference type="ARBA" id="ARBA00008661"/>
    </source>
</evidence>
<dbReference type="FunFam" id="3.90.550.50:FF:000010">
    <property type="entry name" value="Hexosyltransferase"/>
    <property type="match status" value="1"/>
</dbReference>
<dbReference type="GO" id="GO:0008532">
    <property type="term" value="F:N-acetyllactosaminide beta-1,3-N-acetylglucosaminyltransferase activity"/>
    <property type="evidence" value="ECO:0007669"/>
    <property type="project" value="UniProtKB-EC"/>
</dbReference>
<dbReference type="EMBL" id="JAROKS010000023">
    <property type="protein sequence ID" value="KAK1788171.1"/>
    <property type="molecule type" value="Genomic_DNA"/>
</dbReference>
<evidence type="ECO:0000256" key="8">
    <source>
        <dbReference type="ARBA" id="ARBA00022679"/>
    </source>
</evidence>
<dbReference type="Gene3D" id="3.90.550.50">
    <property type="match status" value="1"/>
</dbReference>
<evidence type="ECO:0000256" key="12">
    <source>
        <dbReference type="ARBA" id="ARBA00022968"/>
    </source>
</evidence>
<feature type="region of interest" description="Disordered" evidence="28">
    <location>
        <begin position="602"/>
        <end position="689"/>
    </location>
</feature>